<name>A0A0U4XZP8_9PROT</name>
<protein>
    <submittedName>
        <fullName evidence="2">Uncharacterized protein</fullName>
    </submittedName>
</protein>
<evidence type="ECO:0000256" key="1">
    <source>
        <dbReference type="SAM" id="MobiDB-lite"/>
    </source>
</evidence>
<evidence type="ECO:0000313" key="2">
    <source>
        <dbReference type="EMBL" id="CEF40126.1"/>
    </source>
</evidence>
<keyword evidence="3" id="KW-1185">Reference proteome</keyword>
<accession>A0A0U4XZP8</accession>
<dbReference type="AlphaFoldDB" id="A0A0U4XZP8"/>
<evidence type="ECO:0000313" key="3">
    <source>
        <dbReference type="Proteomes" id="UP000056109"/>
    </source>
</evidence>
<dbReference type="KEGG" id="asz:ASN_718"/>
<dbReference type="Proteomes" id="UP000056109">
    <property type="component" value="Chromosome I"/>
</dbReference>
<reference evidence="3" key="1">
    <citation type="submission" date="2014-09" db="EMBL/GenBank/DDBJ databases">
        <authorList>
            <person name="Illeghems K.G."/>
        </authorList>
    </citation>
    <scope>NUCLEOTIDE SEQUENCE [LARGE SCALE GENOMIC DNA]</scope>
    <source>
        <strain evidence="3">108B</strain>
    </source>
</reference>
<sequence length="40" mass="4447">MKKRSPENLKDSVKRLSGEYEAGPFAAERTGFSSSQTRSI</sequence>
<feature type="compositionally biased region" description="Polar residues" evidence="1">
    <location>
        <begin position="31"/>
        <end position="40"/>
    </location>
</feature>
<gene>
    <name evidence="2" type="ORF">ASN_718</name>
</gene>
<organism evidence="2 3">
    <name type="scientific">Acetobacter senegalensis</name>
    <dbReference type="NCBI Taxonomy" id="446692"/>
    <lineage>
        <taxon>Bacteria</taxon>
        <taxon>Pseudomonadati</taxon>
        <taxon>Pseudomonadota</taxon>
        <taxon>Alphaproteobacteria</taxon>
        <taxon>Acetobacterales</taxon>
        <taxon>Acetobacteraceae</taxon>
        <taxon>Acetobacter</taxon>
    </lineage>
</organism>
<dbReference type="EMBL" id="LN606600">
    <property type="protein sequence ID" value="CEF40126.1"/>
    <property type="molecule type" value="Genomic_DNA"/>
</dbReference>
<dbReference type="PATRIC" id="fig|446692.3.peg.683"/>
<feature type="compositionally biased region" description="Basic and acidic residues" evidence="1">
    <location>
        <begin position="1"/>
        <end position="18"/>
    </location>
</feature>
<feature type="region of interest" description="Disordered" evidence="1">
    <location>
        <begin position="1"/>
        <end position="40"/>
    </location>
</feature>
<proteinExistence type="predicted"/>